<organism evidence="1 2">
    <name type="scientific">Dactylonectria estremocensis</name>
    <dbReference type="NCBI Taxonomy" id="1079267"/>
    <lineage>
        <taxon>Eukaryota</taxon>
        <taxon>Fungi</taxon>
        <taxon>Dikarya</taxon>
        <taxon>Ascomycota</taxon>
        <taxon>Pezizomycotina</taxon>
        <taxon>Sordariomycetes</taxon>
        <taxon>Hypocreomycetidae</taxon>
        <taxon>Hypocreales</taxon>
        <taxon>Nectriaceae</taxon>
        <taxon>Dactylonectria</taxon>
    </lineage>
</organism>
<comment type="caution">
    <text evidence="1">The sequence shown here is derived from an EMBL/GenBank/DDBJ whole genome shotgun (WGS) entry which is preliminary data.</text>
</comment>
<dbReference type="AlphaFoldDB" id="A0A9P9EQR7"/>
<gene>
    <name evidence="1" type="ORF">B0J13DRAFT_526243</name>
</gene>
<dbReference type="InterPro" id="IPR011990">
    <property type="entry name" value="TPR-like_helical_dom_sf"/>
</dbReference>
<keyword evidence="2" id="KW-1185">Reference proteome</keyword>
<evidence type="ECO:0000313" key="2">
    <source>
        <dbReference type="Proteomes" id="UP000717696"/>
    </source>
</evidence>
<name>A0A9P9EQR7_9HYPO</name>
<protein>
    <submittedName>
        <fullName evidence="1">Uncharacterized protein</fullName>
    </submittedName>
</protein>
<accession>A0A9P9EQR7</accession>
<proteinExistence type="predicted"/>
<evidence type="ECO:0000313" key="1">
    <source>
        <dbReference type="EMBL" id="KAH7142794.1"/>
    </source>
</evidence>
<dbReference type="Gene3D" id="1.25.40.10">
    <property type="entry name" value="Tetratricopeptide repeat domain"/>
    <property type="match status" value="1"/>
</dbReference>
<dbReference type="EMBL" id="JAGMUU010000011">
    <property type="protein sequence ID" value="KAH7142794.1"/>
    <property type="molecule type" value="Genomic_DNA"/>
</dbReference>
<sequence length="218" mass="25029">MYTVNLVQPEPRIKSNLKLVDIVADVAFYCSTQDETAALPARYTAEKICTEFDDSNLGVDESRHRSKLKADIFSLIAMIVKLRGKEEQAQALQYINRIIEIREEELKDIPPSQWTELQGTNIQRELIDKALTLCYADRVEESAQLYERAEEYYKSVGNDWSLNHIGIMYLWVLATCQKKEEARDTASTALRFMTEKFGDDNPLAQQSRYIELATCCSP</sequence>
<dbReference type="OrthoDB" id="6161812at2759"/>
<reference evidence="1" key="1">
    <citation type="journal article" date="2021" name="Nat. Commun.">
        <title>Genetic determinants of endophytism in the Arabidopsis root mycobiome.</title>
        <authorList>
            <person name="Mesny F."/>
            <person name="Miyauchi S."/>
            <person name="Thiergart T."/>
            <person name="Pickel B."/>
            <person name="Atanasova L."/>
            <person name="Karlsson M."/>
            <person name="Huettel B."/>
            <person name="Barry K.W."/>
            <person name="Haridas S."/>
            <person name="Chen C."/>
            <person name="Bauer D."/>
            <person name="Andreopoulos W."/>
            <person name="Pangilinan J."/>
            <person name="LaButti K."/>
            <person name="Riley R."/>
            <person name="Lipzen A."/>
            <person name="Clum A."/>
            <person name="Drula E."/>
            <person name="Henrissat B."/>
            <person name="Kohler A."/>
            <person name="Grigoriev I.V."/>
            <person name="Martin F.M."/>
            <person name="Hacquard S."/>
        </authorList>
    </citation>
    <scope>NUCLEOTIDE SEQUENCE</scope>
    <source>
        <strain evidence="1">MPI-CAGE-AT-0021</strain>
    </source>
</reference>
<dbReference type="Proteomes" id="UP000717696">
    <property type="component" value="Unassembled WGS sequence"/>
</dbReference>